<feature type="region of interest" description="Disordered" evidence="1">
    <location>
        <begin position="1"/>
        <end position="53"/>
    </location>
</feature>
<feature type="non-terminal residue" evidence="2">
    <location>
        <position position="209"/>
    </location>
</feature>
<reference evidence="2" key="1">
    <citation type="submission" date="2021-06" db="EMBL/GenBank/DDBJ databases">
        <authorList>
            <person name="Kallberg Y."/>
            <person name="Tangrot J."/>
            <person name="Rosling A."/>
        </authorList>
    </citation>
    <scope>NUCLEOTIDE SEQUENCE</scope>
    <source>
        <strain evidence="2">MA453B</strain>
    </source>
</reference>
<dbReference type="EMBL" id="CAJVPY010001626">
    <property type="protein sequence ID" value="CAG8529836.1"/>
    <property type="molecule type" value="Genomic_DNA"/>
</dbReference>
<evidence type="ECO:0000256" key="1">
    <source>
        <dbReference type="SAM" id="MobiDB-lite"/>
    </source>
</evidence>
<gene>
    <name evidence="2" type="ORF">DERYTH_LOCUS4289</name>
</gene>
<accession>A0A9N9AE99</accession>
<keyword evidence="3" id="KW-1185">Reference proteome</keyword>
<protein>
    <submittedName>
        <fullName evidence="2">4150_t:CDS:1</fullName>
    </submittedName>
</protein>
<evidence type="ECO:0000313" key="3">
    <source>
        <dbReference type="Proteomes" id="UP000789405"/>
    </source>
</evidence>
<comment type="caution">
    <text evidence="2">The sequence shown here is derived from an EMBL/GenBank/DDBJ whole genome shotgun (WGS) entry which is preliminary data.</text>
</comment>
<organism evidence="2 3">
    <name type="scientific">Dentiscutata erythropus</name>
    <dbReference type="NCBI Taxonomy" id="1348616"/>
    <lineage>
        <taxon>Eukaryota</taxon>
        <taxon>Fungi</taxon>
        <taxon>Fungi incertae sedis</taxon>
        <taxon>Mucoromycota</taxon>
        <taxon>Glomeromycotina</taxon>
        <taxon>Glomeromycetes</taxon>
        <taxon>Diversisporales</taxon>
        <taxon>Gigasporaceae</taxon>
        <taxon>Dentiscutata</taxon>
    </lineage>
</organism>
<feature type="compositionally biased region" description="Polar residues" evidence="1">
    <location>
        <begin position="80"/>
        <end position="92"/>
    </location>
</feature>
<dbReference type="OrthoDB" id="2372888at2759"/>
<name>A0A9N9AE99_9GLOM</name>
<sequence length="209" mass="24083">MLTDKVEDKTERSIGTTKDQTKNEEPLMNQTDRKSEFMKNQTERELMKNQTERELIELMKDPTENELIKGLAENGLANDQAKSGLTKENQLTSKYKDVWPQEKFIVQTDQPKIQEPISQGQITKPKIKKVRFGEITECQLDQDYVLHNSKEFQQCETFQSSSSHEKSQNKIEKTIDVTLSPEKATKLFGKLGLAEAWAKFVSPKSQNKK</sequence>
<evidence type="ECO:0000313" key="2">
    <source>
        <dbReference type="EMBL" id="CAG8529836.1"/>
    </source>
</evidence>
<dbReference type="AlphaFoldDB" id="A0A9N9AE99"/>
<feature type="region of interest" description="Disordered" evidence="1">
    <location>
        <begin position="72"/>
        <end position="92"/>
    </location>
</feature>
<proteinExistence type="predicted"/>
<feature type="compositionally biased region" description="Basic and acidic residues" evidence="1">
    <location>
        <begin position="1"/>
        <end position="12"/>
    </location>
</feature>
<dbReference type="Proteomes" id="UP000789405">
    <property type="component" value="Unassembled WGS sequence"/>
</dbReference>
<feature type="compositionally biased region" description="Basic and acidic residues" evidence="1">
    <location>
        <begin position="19"/>
        <end position="53"/>
    </location>
</feature>